<protein>
    <recommendedName>
        <fullName evidence="3">TTF-type domain-containing protein</fullName>
    </recommendedName>
</protein>
<dbReference type="Proteomes" id="UP001165289">
    <property type="component" value="Unassembled WGS sequence"/>
</dbReference>
<gene>
    <name evidence="1" type="ORF">LOD99_1521</name>
</gene>
<dbReference type="AlphaFoldDB" id="A0AAV7K4L8"/>
<name>A0AAV7K4L8_9METZ</name>
<evidence type="ECO:0008006" key="3">
    <source>
        <dbReference type="Google" id="ProtNLM"/>
    </source>
</evidence>
<evidence type="ECO:0000313" key="2">
    <source>
        <dbReference type="Proteomes" id="UP001165289"/>
    </source>
</evidence>
<evidence type="ECO:0000313" key="1">
    <source>
        <dbReference type="EMBL" id="KAI6656188.1"/>
    </source>
</evidence>
<dbReference type="PANTHER" id="PTHR45749:SF21">
    <property type="entry name" value="DUF4371 DOMAIN-CONTAINING PROTEIN"/>
    <property type="match status" value="1"/>
</dbReference>
<reference evidence="1 2" key="1">
    <citation type="journal article" date="2023" name="BMC Biol.">
        <title>The compact genome of the sponge Oopsacas minuta (Hexactinellida) is lacking key metazoan core genes.</title>
        <authorList>
            <person name="Santini S."/>
            <person name="Schenkelaars Q."/>
            <person name="Jourda C."/>
            <person name="Duchesne M."/>
            <person name="Belahbib H."/>
            <person name="Rocher C."/>
            <person name="Selva M."/>
            <person name="Riesgo A."/>
            <person name="Vervoort M."/>
            <person name="Leys S.P."/>
            <person name="Kodjabachian L."/>
            <person name="Le Bivic A."/>
            <person name="Borchiellini C."/>
            <person name="Claverie J.M."/>
            <person name="Renard E."/>
        </authorList>
    </citation>
    <scope>NUCLEOTIDE SEQUENCE [LARGE SCALE GENOMIC DNA]</scope>
    <source>
        <strain evidence="1">SPO-2</strain>
    </source>
</reference>
<dbReference type="PANTHER" id="PTHR45749">
    <property type="match status" value="1"/>
</dbReference>
<organism evidence="1 2">
    <name type="scientific">Oopsacas minuta</name>
    <dbReference type="NCBI Taxonomy" id="111878"/>
    <lineage>
        <taxon>Eukaryota</taxon>
        <taxon>Metazoa</taxon>
        <taxon>Porifera</taxon>
        <taxon>Hexactinellida</taxon>
        <taxon>Hexasterophora</taxon>
        <taxon>Lyssacinosida</taxon>
        <taxon>Leucopsacidae</taxon>
        <taxon>Oopsacas</taxon>
    </lineage>
</organism>
<accession>A0AAV7K4L8</accession>
<dbReference type="EMBL" id="JAKMXF010000155">
    <property type="protein sequence ID" value="KAI6656188.1"/>
    <property type="molecule type" value="Genomic_DNA"/>
</dbReference>
<comment type="caution">
    <text evidence="1">The sequence shown here is derived from an EMBL/GenBank/DDBJ whole genome shotgun (WGS) entry which is preliminary data.</text>
</comment>
<sequence length="218" mass="25599">MAFSSLSTQSFLPELSENPIHPCSSFSFRKRAFGIANQEMRSCQSDYFEIWPWLTYDIEKDVVFCHLCVKSLQKKKMTAKKADPSFTQKGFSYWKDATIAFKSTRHRIVTRKLLRCQLLYLVLALMLRKCFHLRIVSKEDNRECLLKIISNLKFLTRQGLPLRGDGDTDLNFTQLMKLHARDDPRLTEWLEKKTNLYISHDIQNELLKVMALSVLREI</sequence>
<keyword evidence="2" id="KW-1185">Reference proteome</keyword>
<proteinExistence type="predicted"/>